<dbReference type="Proteomes" id="UP000610746">
    <property type="component" value="Unassembled WGS sequence"/>
</dbReference>
<gene>
    <name evidence="2" type="ORF">HNQ03_002268</name>
</gene>
<proteinExistence type="predicted"/>
<dbReference type="Pfam" id="PF19081">
    <property type="entry name" value="Ig_7"/>
    <property type="match status" value="1"/>
</dbReference>
<dbReference type="InterPro" id="IPR044023">
    <property type="entry name" value="Ig_7"/>
</dbReference>
<dbReference type="InterPro" id="IPR007110">
    <property type="entry name" value="Ig-like_dom"/>
</dbReference>
<dbReference type="NCBIfam" id="NF033208">
    <property type="entry name" value="choice_anch_E"/>
    <property type="match status" value="1"/>
</dbReference>
<accession>A0A8J8K932</accession>
<dbReference type="EMBL" id="JABSNO010000017">
    <property type="protein sequence ID" value="NRS93181.1"/>
    <property type="molecule type" value="Genomic_DNA"/>
</dbReference>
<dbReference type="Gene3D" id="2.60.40.2700">
    <property type="match status" value="3"/>
</dbReference>
<keyword evidence="3" id="KW-1185">Reference proteome</keyword>
<name>A0A8J8K932_9FLAO</name>
<evidence type="ECO:0000313" key="2">
    <source>
        <dbReference type="EMBL" id="NRS93181.1"/>
    </source>
</evidence>
<protein>
    <recommendedName>
        <fullName evidence="1">Ig-like domain-containing protein</fullName>
    </recommendedName>
</protein>
<comment type="caution">
    <text evidence="2">The sequence shown here is derived from an EMBL/GenBank/DDBJ whole genome shotgun (WGS) entry which is preliminary data.</text>
</comment>
<dbReference type="AlphaFoldDB" id="A0A8J8K932"/>
<dbReference type="RefSeq" id="WP_173779758.1">
    <property type="nucleotide sequence ID" value="NZ_JABSNO010000017.1"/>
</dbReference>
<reference evidence="2" key="1">
    <citation type="submission" date="2020-05" db="EMBL/GenBank/DDBJ databases">
        <title>Genomic Encyclopedia of Type Strains, Phase IV (KMG-V): Genome sequencing to study the core and pangenomes of soil and plant-associated prokaryotes.</title>
        <authorList>
            <person name="Whitman W."/>
        </authorList>
    </citation>
    <scope>NUCLEOTIDE SEQUENCE</scope>
    <source>
        <strain evidence="2">16F</strain>
    </source>
</reference>
<organism evidence="2 3">
    <name type="scientific">Frigoriflavimonas asaccharolytica</name>
    <dbReference type="NCBI Taxonomy" id="2735899"/>
    <lineage>
        <taxon>Bacteria</taxon>
        <taxon>Pseudomonadati</taxon>
        <taxon>Bacteroidota</taxon>
        <taxon>Flavobacteriia</taxon>
        <taxon>Flavobacteriales</taxon>
        <taxon>Weeksellaceae</taxon>
        <taxon>Frigoriflavimonas</taxon>
    </lineage>
</organism>
<evidence type="ECO:0000259" key="1">
    <source>
        <dbReference type="PROSITE" id="PS50835"/>
    </source>
</evidence>
<feature type="domain" description="Ig-like" evidence="1">
    <location>
        <begin position="405"/>
        <end position="534"/>
    </location>
</feature>
<sequence length="1076" mass="111724">MKNKFSHNLKSYSSPSLVCYKGFLALLVFAIGLFSTISIKGQSNNNTPISSYYSIVGDYDYEVIGNSELTETGASNNCGTDAASSRTLSIPSGATIVKAYVHWYGMTRYENVGLNTYMPLGNISFKAPGASAVNLNATARPAYSSVNGSAVNYESKKVDVTSELQALANPNGTYTVDINGAYPSACALQQGNARAWTLTVVYTTTPGVSQKIYLYDGLVSIYQITSTTNVSGYAVPNSGSTAGTLTAVFLQGDPGLAGESCTISDPSFPSFPNDFGNSSSGSALDIDILTGNFTPGSTSMNIVTTTLQDLVIEAEYALKIPCPAPVIDIQPAANQTVCNPAPAIPLTIVASGAGTLTYQWFRNTVNSNTTGTAISGATSSTYTPPNSVNGTLYYYAQVTGACGSPTTSAISVVTVNKTTITGQPTPTQTVCQNDAPTNLSVTAVGPGLTYQWYRNTTNSTTGGTLITGATAATYTPSTATAGTLYYYAVVTGTCNSATSNTATVIVNAATVIVSASPATQTLCRNATPTNLSITATGTGTLSYALYRNTTNSTTGGTLIGTSSASTYTPPTNVVGTIYYYVIVTGTCGTATSGVSAVNVTASTAISAQPQSIQTICKDNIPVNLSVTASGTGTLSYQWYSNTINTATGGMLISGATTATYTPSTSAVGTKYYYSIVSGTCGSVTSTVSTVIVTSCISTAATCSNNGTFENSADDYMFFQIDPAQPSGATTYNVTATFGGNPATITLMNNSAATNINYGYGTYLKVLNGSLGSGDFTIIITPNNGGAAQNLTITNTGTCSTICLSNSTGNTITQYFYSPFSLTEINGSAIIPKFDEGASRKLTAVKVDYGITFNGDVDITNTNAASVTARFSQASDLTFDFAGFSAPVSQFVSIQNPTYPASQTFASGTTTFPFNTTYSSSNTYTSTANLANFIGVGSVPSSVTTFTGITIQGGGGTLNSLSKTKASYFYKVEYTYDCLLVCYNDANKTAAGVDTKHGITLLQKAGADSGNWPMIRKSGFTALESNTKGFVITRATTTQISNIVSPQEGMMVYDTVAKCLKLYDGSNWSCFVTPTCP</sequence>
<dbReference type="PROSITE" id="PS50835">
    <property type="entry name" value="IG_LIKE"/>
    <property type="match status" value="1"/>
</dbReference>
<evidence type="ECO:0000313" key="3">
    <source>
        <dbReference type="Proteomes" id="UP000610746"/>
    </source>
</evidence>